<dbReference type="AlphaFoldDB" id="A0A9D4NNW1"/>
<accession>A0A9D4NNW1</accession>
<protein>
    <submittedName>
        <fullName evidence="1">Uncharacterized protein</fullName>
    </submittedName>
</protein>
<reference evidence="1" key="2">
    <citation type="submission" date="2020-11" db="EMBL/GenBank/DDBJ databases">
        <authorList>
            <person name="McCartney M.A."/>
            <person name="Auch B."/>
            <person name="Kono T."/>
            <person name="Mallez S."/>
            <person name="Becker A."/>
            <person name="Gohl D.M."/>
            <person name="Silverstein K.A.T."/>
            <person name="Koren S."/>
            <person name="Bechman K.B."/>
            <person name="Herman A."/>
            <person name="Abrahante J.E."/>
            <person name="Garbe J."/>
        </authorList>
    </citation>
    <scope>NUCLEOTIDE SEQUENCE</scope>
    <source>
        <strain evidence="1">Duluth1</strain>
        <tissue evidence="1">Whole animal</tissue>
    </source>
</reference>
<evidence type="ECO:0000313" key="2">
    <source>
        <dbReference type="Proteomes" id="UP000828390"/>
    </source>
</evidence>
<dbReference type="EMBL" id="JAIWYP010000001">
    <property type="protein sequence ID" value="KAH3897925.1"/>
    <property type="molecule type" value="Genomic_DNA"/>
</dbReference>
<proteinExistence type="predicted"/>
<keyword evidence="2" id="KW-1185">Reference proteome</keyword>
<comment type="caution">
    <text evidence="1">The sequence shown here is derived from an EMBL/GenBank/DDBJ whole genome shotgun (WGS) entry which is preliminary data.</text>
</comment>
<name>A0A9D4NNW1_DREPO</name>
<gene>
    <name evidence="1" type="ORF">DPMN_022121</name>
</gene>
<organism evidence="1 2">
    <name type="scientific">Dreissena polymorpha</name>
    <name type="common">Zebra mussel</name>
    <name type="synonym">Mytilus polymorpha</name>
    <dbReference type="NCBI Taxonomy" id="45954"/>
    <lineage>
        <taxon>Eukaryota</taxon>
        <taxon>Metazoa</taxon>
        <taxon>Spiralia</taxon>
        <taxon>Lophotrochozoa</taxon>
        <taxon>Mollusca</taxon>
        <taxon>Bivalvia</taxon>
        <taxon>Autobranchia</taxon>
        <taxon>Heteroconchia</taxon>
        <taxon>Euheterodonta</taxon>
        <taxon>Imparidentia</taxon>
        <taxon>Neoheterodontei</taxon>
        <taxon>Myida</taxon>
        <taxon>Dreissenoidea</taxon>
        <taxon>Dreissenidae</taxon>
        <taxon>Dreissena</taxon>
    </lineage>
</organism>
<reference evidence="1" key="1">
    <citation type="journal article" date="2019" name="bioRxiv">
        <title>The Genome of the Zebra Mussel, Dreissena polymorpha: A Resource for Invasive Species Research.</title>
        <authorList>
            <person name="McCartney M.A."/>
            <person name="Auch B."/>
            <person name="Kono T."/>
            <person name="Mallez S."/>
            <person name="Zhang Y."/>
            <person name="Obille A."/>
            <person name="Becker A."/>
            <person name="Abrahante J.E."/>
            <person name="Garbe J."/>
            <person name="Badalamenti J.P."/>
            <person name="Herman A."/>
            <person name="Mangelson H."/>
            <person name="Liachko I."/>
            <person name="Sullivan S."/>
            <person name="Sone E.D."/>
            <person name="Koren S."/>
            <person name="Silverstein K.A.T."/>
            <person name="Beckman K.B."/>
            <person name="Gohl D.M."/>
        </authorList>
    </citation>
    <scope>NUCLEOTIDE SEQUENCE</scope>
    <source>
        <strain evidence="1">Duluth1</strain>
        <tissue evidence="1">Whole animal</tissue>
    </source>
</reference>
<evidence type="ECO:0000313" key="1">
    <source>
        <dbReference type="EMBL" id="KAH3897925.1"/>
    </source>
</evidence>
<sequence length="75" mass="8653">MYVQHVCFQCTKDVQFWPRCFPGFLPGRARGRGRGHKGSQKHWHNIGTEDMDTAVDIEHVDMKARRKSIELIAGN</sequence>
<dbReference type="Proteomes" id="UP000828390">
    <property type="component" value="Unassembled WGS sequence"/>
</dbReference>